<dbReference type="Proteomes" id="UP001175261">
    <property type="component" value="Unassembled WGS sequence"/>
</dbReference>
<comment type="caution">
    <text evidence="5">The sequence shown here is derived from an EMBL/GenBank/DDBJ whole genome shotgun (WGS) entry which is preliminary data.</text>
</comment>
<dbReference type="Pfam" id="PF03770">
    <property type="entry name" value="IPK"/>
    <property type="match status" value="1"/>
</dbReference>
<dbReference type="GO" id="GO:0032958">
    <property type="term" value="P:inositol phosphate biosynthetic process"/>
    <property type="evidence" value="ECO:0007669"/>
    <property type="project" value="InterPro"/>
</dbReference>
<dbReference type="GO" id="GO:0046854">
    <property type="term" value="P:phosphatidylinositol phosphate biosynthetic process"/>
    <property type="evidence" value="ECO:0007669"/>
    <property type="project" value="TreeGrafter"/>
</dbReference>
<keyword evidence="6" id="KW-1185">Reference proteome</keyword>
<evidence type="ECO:0000256" key="3">
    <source>
        <dbReference type="ARBA" id="ARBA00022777"/>
    </source>
</evidence>
<evidence type="ECO:0000313" key="6">
    <source>
        <dbReference type="Proteomes" id="UP001175261"/>
    </source>
</evidence>
<dbReference type="EC" id="2.7.-.-" evidence="4"/>
<reference evidence="5" key="1">
    <citation type="submission" date="2022-10" db="EMBL/GenBank/DDBJ databases">
        <title>Determination and structural analysis of whole genome sequence of Sarocladium strictum F4-1.</title>
        <authorList>
            <person name="Hu L."/>
            <person name="Jiang Y."/>
        </authorList>
    </citation>
    <scope>NUCLEOTIDE SEQUENCE</scope>
    <source>
        <strain evidence="5">F4-1</strain>
    </source>
</reference>
<dbReference type="GO" id="GO:0000824">
    <property type="term" value="F:inositol-1,4,5,6-tetrakisphosphate 3-kinase activity"/>
    <property type="evidence" value="ECO:0007669"/>
    <property type="project" value="TreeGrafter"/>
</dbReference>
<evidence type="ECO:0000256" key="1">
    <source>
        <dbReference type="ARBA" id="ARBA00007374"/>
    </source>
</evidence>
<dbReference type="GO" id="GO:0005634">
    <property type="term" value="C:nucleus"/>
    <property type="evidence" value="ECO:0007669"/>
    <property type="project" value="TreeGrafter"/>
</dbReference>
<comment type="similarity">
    <text evidence="1 4">Belongs to the inositol phosphokinase (IPK) family.</text>
</comment>
<keyword evidence="2 4" id="KW-0808">Transferase</keyword>
<dbReference type="PANTHER" id="PTHR12400:SF103">
    <property type="entry name" value="INOSITOL POLYPHOSPHATE MULTIKINASE"/>
    <property type="match status" value="1"/>
</dbReference>
<dbReference type="Gene3D" id="3.30.470.160">
    <property type="entry name" value="Inositol polyphosphate kinase"/>
    <property type="match status" value="2"/>
</dbReference>
<accession>A0AA39GGF7</accession>
<evidence type="ECO:0000256" key="4">
    <source>
        <dbReference type="RuleBase" id="RU363090"/>
    </source>
</evidence>
<gene>
    <name evidence="5" type="ORF">NLU13_5886</name>
</gene>
<dbReference type="GO" id="GO:0008440">
    <property type="term" value="F:inositol-1,4,5-trisphosphate 3-kinase activity"/>
    <property type="evidence" value="ECO:0007669"/>
    <property type="project" value="TreeGrafter"/>
</dbReference>
<proteinExistence type="inferred from homology"/>
<name>A0AA39GGF7_SARSR</name>
<organism evidence="5 6">
    <name type="scientific">Sarocladium strictum</name>
    <name type="common">Black bundle disease fungus</name>
    <name type="synonym">Acremonium strictum</name>
    <dbReference type="NCBI Taxonomy" id="5046"/>
    <lineage>
        <taxon>Eukaryota</taxon>
        <taxon>Fungi</taxon>
        <taxon>Dikarya</taxon>
        <taxon>Ascomycota</taxon>
        <taxon>Pezizomycotina</taxon>
        <taxon>Sordariomycetes</taxon>
        <taxon>Hypocreomycetidae</taxon>
        <taxon>Hypocreales</taxon>
        <taxon>Sarocladiaceae</taxon>
        <taxon>Sarocladium</taxon>
    </lineage>
</organism>
<dbReference type="GO" id="GO:0005737">
    <property type="term" value="C:cytoplasm"/>
    <property type="evidence" value="ECO:0007669"/>
    <property type="project" value="TreeGrafter"/>
</dbReference>
<dbReference type="AlphaFoldDB" id="A0AA39GGF7"/>
<dbReference type="InterPro" id="IPR005522">
    <property type="entry name" value="IPK"/>
</dbReference>
<dbReference type="SUPFAM" id="SSF56104">
    <property type="entry name" value="SAICAR synthase-like"/>
    <property type="match status" value="1"/>
</dbReference>
<dbReference type="EMBL" id="JAPDFR010000005">
    <property type="protein sequence ID" value="KAK0386049.1"/>
    <property type="molecule type" value="Genomic_DNA"/>
</dbReference>
<keyword evidence="3 4" id="KW-0418">Kinase</keyword>
<dbReference type="InterPro" id="IPR038286">
    <property type="entry name" value="IPK_sf"/>
</dbReference>
<protein>
    <recommendedName>
        <fullName evidence="4">Kinase</fullName>
        <ecNumber evidence="4">2.7.-.-</ecNumber>
    </recommendedName>
</protein>
<evidence type="ECO:0000313" key="5">
    <source>
        <dbReference type="EMBL" id="KAK0386049.1"/>
    </source>
</evidence>
<dbReference type="PANTHER" id="PTHR12400">
    <property type="entry name" value="INOSITOL POLYPHOSPHATE KINASE"/>
    <property type="match status" value="1"/>
</dbReference>
<sequence length="384" mass="42875">MGKREMPTRDKLVSYDYAVAGHAGTMCDPDGHFFIKPCTQAEVDFYQSATRRHPEFAEIMPLYMGTLQLEDPEHIQLDDSVTGLVTEDGALQAAKEELVHMVQEQVSAAAAAAVAQNGDASQSENLPVPAAWVPTRGKKIKTDKSVVLENASGAFKRPNILDVKLGVRLWADDAPQEKKTRFDKISRETTHANLGFRIAGMRVFRGSESNAELDDEEYMIYDKDYGRLHVNDDNVVQEFRKFIFNSTAGIDEELGKAVCDAFVRDLERVEAVLSSHETRMFSASLLFVFEGDGRALRNAIEKNNASVDALIEEQEQRSAKRVDSGIVMDDDPDSELDLEVELPAIYKLKLIDFAHAQWTPGQGPDENILKGVRSLHRIFHEMAS</sequence>
<evidence type="ECO:0000256" key="2">
    <source>
        <dbReference type="ARBA" id="ARBA00022679"/>
    </source>
</evidence>